<dbReference type="AlphaFoldDB" id="K3ZMU9"/>
<evidence type="ECO:0000313" key="3">
    <source>
        <dbReference type="Proteomes" id="UP000004995"/>
    </source>
</evidence>
<dbReference type="HOGENOM" id="CLU_141918_1_0_1"/>
<dbReference type="Gramene" id="KQK94758">
    <property type="protein sequence ID" value="KQK94758"/>
    <property type="gene ID" value="SETIT_027919mg"/>
</dbReference>
<keyword evidence="1" id="KW-0732">Signal</keyword>
<dbReference type="InParanoid" id="K3ZMU9"/>
<protein>
    <recommendedName>
        <fullName evidence="4">Bifunctional inhibitor/plant lipid transfer protein/seed storage helical domain-containing protein</fullName>
    </recommendedName>
</protein>
<feature type="signal peptide" evidence="1">
    <location>
        <begin position="1"/>
        <end position="24"/>
    </location>
</feature>
<proteinExistence type="predicted"/>
<sequence>MAKLLNLLVVLVFVVAMSIEGTQAACGDVLKDLIKECPAIPGFPCLCSKVIKDIDAIVSMEKVAFGAEKDGRAVAHRYKCGRLLISHR</sequence>
<dbReference type="EnsemblPlants" id="KQK94758">
    <property type="protein sequence ID" value="KQK94758"/>
    <property type="gene ID" value="SETIT_027919mg"/>
</dbReference>
<evidence type="ECO:0000256" key="1">
    <source>
        <dbReference type="SAM" id="SignalP"/>
    </source>
</evidence>
<reference evidence="3" key="1">
    <citation type="journal article" date="2012" name="Nat. Biotechnol.">
        <title>Reference genome sequence of the model plant Setaria.</title>
        <authorList>
            <person name="Bennetzen J.L."/>
            <person name="Schmutz J."/>
            <person name="Wang H."/>
            <person name="Percifield R."/>
            <person name="Hawkins J."/>
            <person name="Pontaroli A.C."/>
            <person name="Estep M."/>
            <person name="Feng L."/>
            <person name="Vaughn J.N."/>
            <person name="Grimwood J."/>
            <person name="Jenkins J."/>
            <person name="Barry K."/>
            <person name="Lindquist E."/>
            <person name="Hellsten U."/>
            <person name="Deshpande S."/>
            <person name="Wang X."/>
            <person name="Wu X."/>
            <person name="Mitros T."/>
            <person name="Triplett J."/>
            <person name="Yang X."/>
            <person name="Ye C.Y."/>
            <person name="Mauro-Herrera M."/>
            <person name="Wang L."/>
            <person name="Li P."/>
            <person name="Sharma M."/>
            <person name="Sharma R."/>
            <person name="Ronald P.C."/>
            <person name="Panaud O."/>
            <person name="Kellogg E.A."/>
            <person name="Brutnell T.P."/>
            <person name="Doust A.N."/>
            <person name="Tuskan G.A."/>
            <person name="Rokhsar D."/>
            <person name="Devos K.M."/>
        </authorList>
    </citation>
    <scope>NUCLEOTIDE SEQUENCE [LARGE SCALE GENOMIC DNA]</scope>
    <source>
        <strain evidence="3">cv. Yugu1</strain>
    </source>
</reference>
<dbReference type="Proteomes" id="UP000004995">
    <property type="component" value="Unassembled WGS sequence"/>
</dbReference>
<dbReference type="EMBL" id="AGNK02004984">
    <property type="status" value="NOT_ANNOTATED_CDS"/>
    <property type="molecule type" value="Genomic_DNA"/>
</dbReference>
<reference evidence="2" key="2">
    <citation type="submission" date="2018-08" db="UniProtKB">
        <authorList>
            <consortium name="EnsemblPlants"/>
        </authorList>
    </citation>
    <scope>IDENTIFICATION</scope>
    <source>
        <strain evidence="2">Yugu1</strain>
    </source>
</reference>
<name>K3ZMU9_SETIT</name>
<accession>K3ZMU9</accession>
<evidence type="ECO:0000313" key="2">
    <source>
        <dbReference type="EnsemblPlants" id="KQK94758"/>
    </source>
</evidence>
<keyword evidence="3" id="KW-1185">Reference proteome</keyword>
<organism evidence="2 3">
    <name type="scientific">Setaria italica</name>
    <name type="common">Foxtail millet</name>
    <name type="synonym">Panicum italicum</name>
    <dbReference type="NCBI Taxonomy" id="4555"/>
    <lineage>
        <taxon>Eukaryota</taxon>
        <taxon>Viridiplantae</taxon>
        <taxon>Streptophyta</taxon>
        <taxon>Embryophyta</taxon>
        <taxon>Tracheophyta</taxon>
        <taxon>Spermatophyta</taxon>
        <taxon>Magnoliopsida</taxon>
        <taxon>Liliopsida</taxon>
        <taxon>Poales</taxon>
        <taxon>Poaceae</taxon>
        <taxon>PACMAD clade</taxon>
        <taxon>Panicoideae</taxon>
        <taxon>Panicodae</taxon>
        <taxon>Paniceae</taxon>
        <taxon>Cenchrinae</taxon>
        <taxon>Setaria</taxon>
    </lineage>
</organism>
<evidence type="ECO:0008006" key="4">
    <source>
        <dbReference type="Google" id="ProtNLM"/>
    </source>
</evidence>
<feature type="chain" id="PRO_5010128095" description="Bifunctional inhibitor/plant lipid transfer protein/seed storage helical domain-containing protein" evidence="1">
    <location>
        <begin position="25"/>
        <end position="88"/>
    </location>
</feature>